<feature type="region of interest" description="Disordered" evidence="1">
    <location>
        <begin position="200"/>
        <end position="220"/>
    </location>
</feature>
<feature type="signal peptide" evidence="2">
    <location>
        <begin position="1"/>
        <end position="30"/>
    </location>
</feature>
<evidence type="ECO:0000256" key="2">
    <source>
        <dbReference type="SAM" id="SignalP"/>
    </source>
</evidence>
<evidence type="ECO:0008006" key="5">
    <source>
        <dbReference type="Google" id="ProtNLM"/>
    </source>
</evidence>
<reference evidence="3" key="1">
    <citation type="submission" date="2022-08" db="EMBL/GenBank/DDBJ databases">
        <authorList>
            <consortium name="DOE Joint Genome Institute"/>
            <person name="Min B."/>
            <person name="Riley R."/>
            <person name="Sierra-Patev S."/>
            <person name="Naranjo-Ortiz M."/>
            <person name="Looney B."/>
            <person name="Konkel Z."/>
            <person name="Slot J.C."/>
            <person name="Sakamoto Y."/>
            <person name="Steenwyk J.L."/>
            <person name="Rokas A."/>
            <person name="Carro J."/>
            <person name="Camarero S."/>
            <person name="Ferreira P."/>
            <person name="Molpeceres G."/>
            <person name="Ruiz-Duenas F.J."/>
            <person name="Serrano A."/>
            <person name="Henrissat B."/>
            <person name="Drula E."/>
            <person name="Hughes K.W."/>
            <person name="Mata J.L."/>
            <person name="Ishikawa N.K."/>
            <person name="Vargas-Isla R."/>
            <person name="Ushijima S."/>
            <person name="Smith C.A."/>
            <person name="Ahrendt S."/>
            <person name="Andreopoulos W."/>
            <person name="He G."/>
            <person name="Labutti K."/>
            <person name="Lipzen A."/>
            <person name="Ng V."/>
            <person name="Sandor L."/>
            <person name="Barry K."/>
            <person name="Martinez A.T."/>
            <person name="Xiao Y."/>
            <person name="Gibbons J.G."/>
            <person name="Terashima K."/>
            <person name="Hibbett D.S."/>
            <person name="Grigoriev I.V."/>
        </authorList>
    </citation>
    <scope>NUCLEOTIDE SEQUENCE</scope>
    <source>
        <strain evidence="3">TFB9207</strain>
    </source>
</reference>
<protein>
    <recommendedName>
        <fullName evidence="5">DUF4384 domain-containing protein</fullName>
    </recommendedName>
</protein>
<evidence type="ECO:0000313" key="3">
    <source>
        <dbReference type="EMBL" id="KAJ3844387.1"/>
    </source>
</evidence>
<accession>A0AA38PK15</accession>
<gene>
    <name evidence="3" type="ORF">F5878DRAFT_637390</name>
</gene>
<keyword evidence="4" id="KW-1185">Reference proteome</keyword>
<keyword evidence="2" id="KW-0732">Signal</keyword>
<sequence length="220" mass="24042">MTMSSVVMKLFAAYFVLMCCLGAIASPVLADKKIPLQSRSPSGNIIGTAYFTAGYKPKNWKLVFKTHSESFFYVQDSAGKVEYSKEGIHERLHPFEDASGQPIVLVLDPQEDPSLLVVPPAPGKTGVNKFLDETEGEGTNYGGPEWVKAAMERLILRQFGMQHKKPSATWFDVPSTVRTIQGAVDVVVSKLVKAEEDRRKTIAQLPNHSGGDSSGARGIK</sequence>
<evidence type="ECO:0000256" key="1">
    <source>
        <dbReference type="SAM" id="MobiDB-lite"/>
    </source>
</evidence>
<evidence type="ECO:0000313" key="4">
    <source>
        <dbReference type="Proteomes" id="UP001163846"/>
    </source>
</evidence>
<organism evidence="3 4">
    <name type="scientific">Lentinula raphanica</name>
    <dbReference type="NCBI Taxonomy" id="153919"/>
    <lineage>
        <taxon>Eukaryota</taxon>
        <taxon>Fungi</taxon>
        <taxon>Dikarya</taxon>
        <taxon>Basidiomycota</taxon>
        <taxon>Agaricomycotina</taxon>
        <taxon>Agaricomycetes</taxon>
        <taxon>Agaricomycetidae</taxon>
        <taxon>Agaricales</taxon>
        <taxon>Marasmiineae</taxon>
        <taxon>Omphalotaceae</taxon>
        <taxon>Lentinula</taxon>
    </lineage>
</organism>
<dbReference type="AlphaFoldDB" id="A0AA38PK15"/>
<comment type="caution">
    <text evidence="3">The sequence shown here is derived from an EMBL/GenBank/DDBJ whole genome shotgun (WGS) entry which is preliminary data.</text>
</comment>
<dbReference type="EMBL" id="MU805954">
    <property type="protein sequence ID" value="KAJ3844387.1"/>
    <property type="molecule type" value="Genomic_DNA"/>
</dbReference>
<dbReference type="Proteomes" id="UP001163846">
    <property type="component" value="Unassembled WGS sequence"/>
</dbReference>
<name>A0AA38PK15_9AGAR</name>
<feature type="chain" id="PRO_5041403504" description="DUF4384 domain-containing protein" evidence="2">
    <location>
        <begin position="31"/>
        <end position="220"/>
    </location>
</feature>
<proteinExistence type="predicted"/>